<dbReference type="InterPro" id="IPR009057">
    <property type="entry name" value="Homeodomain-like_sf"/>
</dbReference>
<dbReference type="InterPro" id="IPR039536">
    <property type="entry name" value="TetR_C_Proteobacteria"/>
</dbReference>
<keyword evidence="2 4" id="KW-0238">DNA-binding</keyword>
<dbReference type="InterPro" id="IPR050109">
    <property type="entry name" value="HTH-type_TetR-like_transc_reg"/>
</dbReference>
<proteinExistence type="predicted"/>
<comment type="caution">
    <text evidence="6">The sequence shown here is derived from an EMBL/GenBank/DDBJ whole genome shotgun (WGS) entry which is preliminary data.</text>
</comment>
<organism evidence="6 7">
    <name type="scientific">Acinetobacter amyesii</name>
    <dbReference type="NCBI Taxonomy" id="2942470"/>
    <lineage>
        <taxon>Bacteria</taxon>
        <taxon>Pseudomonadati</taxon>
        <taxon>Pseudomonadota</taxon>
        <taxon>Gammaproteobacteria</taxon>
        <taxon>Moraxellales</taxon>
        <taxon>Moraxellaceae</taxon>
        <taxon>Acinetobacter</taxon>
    </lineage>
</organism>
<name>A0A1T1GPS0_9GAMM</name>
<protein>
    <submittedName>
        <fullName evidence="6">TetR family transcriptional regulator</fullName>
    </submittedName>
</protein>
<dbReference type="Proteomes" id="UP000191160">
    <property type="component" value="Unassembled WGS sequence"/>
</dbReference>
<dbReference type="PANTHER" id="PTHR30055">
    <property type="entry name" value="HTH-TYPE TRANSCRIPTIONAL REGULATOR RUTR"/>
    <property type="match status" value="1"/>
</dbReference>
<dbReference type="FunFam" id="1.10.10.60:FF:000141">
    <property type="entry name" value="TetR family transcriptional regulator"/>
    <property type="match status" value="1"/>
</dbReference>
<dbReference type="SUPFAM" id="SSF46689">
    <property type="entry name" value="Homeodomain-like"/>
    <property type="match status" value="1"/>
</dbReference>
<evidence type="ECO:0000256" key="4">
    <source>
        <dbReference type="PROSITE-ProRule" id="PRU00335"/>
    </source>
</evidence>
<dbReference type="PRINTS" id="PR00455">
    <property type="entry name" value="HTHTETR"/>
</dbReference>
<dbReference type="Gene3D" id="1.10.357.10">
    <property type="entry name" value="Tetracycline Repressor, domain 2"/>
    <property type="match status" value="1"/>
</dbReference>
<keyword evidence="1" id="KW-0805">Transcription regulation</keyword>
<dbReference type="InterPro" id="IPR001647">
    <property type="entry name" value="HTH_TetR"/>
</dbReference>
<dbReference type="AlphaFoldDB" id="A0A1T1GPS0"/>
<evidence type="ECO:0000256" key="1">
    <source>
        <dbReference type="ARBA" id="ARBA00023015"/>
    </source>
</evidence>
<dbReference type="SUPFAM" id="SSF48498">
    <property type="entry name" value="Tetracyclin repressor-like, C-terminal domain"/>
    <property type="match status" value="1"/>
</dbReference>
<evidence type="ECO:0000256" key="2">
    <source>
        <dbReference type="ARBA" id="ARBA00023125"/>
    </source>
</evidence>
<keyword evidence="3" id="KW-0804">Transcription</keyword>
<dbReference type="EMBL" id="MVKX01000014">
    <property type="protein sequence ID" value="OOV79530.1"/>
    <property type="molecule type" value="Genomic_DNA"/>
</dbReference>
<dbReference type="PROSITE" id="PS50977">
    <property type="entry name" value="HTH_TETR_2"/>
    <property type="match status" value="1"/>
</dbReference>
<evidence type="ECO:0000313" key="6">
    <source>
        <dbReference type="EMBL" id="OOV79530.1"/>
    </source>
</evidence>
<reference evidence="6 7" key="1">
    <citation type="submission" date="2017-02" db="EMBL/GenBank/DDBJ databases">
        <title>Acinetobacter sp. ANC 4945, whole genome shotgun sequencing project.</title>
        <authorList>
            <person name="Radolfova-Krizova L."/>
            <person name="Al Atrouni A."/>
            <person name="Nemec A."/>
        </authorList>
    </citation>
    <scope>NUCLEOTIDE SEQUENCE [LARGE SCALE GENOMIC DNA]</scope>
    <source>
        <strain evidence="6 7">ANC 4945</strain>
    </source>
</reference>
<sequence length="219" mass="25312">MTFSPFLEFFQQMNVGRPKDLEKRQRILESAKQLFLEMGYHGCSMNQIAQHAAVTKLTVYNHFQDKATLFTSAIEDTCEYILNTRPRHLHSESHFMQAFVEICELGLNIMNLPEAIKLDLLLLELAAEHSPLVDQFFRASHLKMRQVWENFFQDAAALNFIQQDHPARQTELIVSLLMGLRHQEVLLGMRPVPEAAERQAIIHSAIDIFMLKYQLSAQS</sequence>
<dbReference type="InterPro" id="IPR036271">
    <property type="entry name" value="Tet_transcr_reg_TetR-rel_C_sf"/>
</dbReference>
<dbReference type="Pfam" id="PF00440">
    <property type="entry name" value="TetR_N"/>
    <property type="match status" value="1"/>
</dbReference>
<keyword evidence="7" id="KW-1185">Reference proteome</keyword>
<dbReference type="GO" id="GO:0003700">
    <property type="term" value="F:DNA-binding transcription factor activity"/>
    <property type="evidence" value="ECO:0007669"/>
    <property type="project" value="TreeGrafter"/>
</dbReference>
<feature type="domain" description="HTH tetR-type" evidence="5">
    <location>
        <begin position="21"/>
        <end position="81"/>
    </location>
</feature>
<gene>
    <name evidence="6" type="ORF">B1202_16270</name>
</gene>
<evidence type="ECO:0000313" key="7">
    <source>
        <dbReference type="Proteomes" id="UP000191160"/>
    </source>
</evidence>
<dbReference type="Pfam" id="PF14246">
    <property type="entry name" value="TetR_C_7"/>
    <property type="match status" value="1"/>
</dbReference>
<evidence type="ECO:0000259" key="5">
    <source>
        <dbReference type="PROSITE" id="PS50977"/>
    </source>
</evidence>
<accession>A0A1T1GPS0</accession>
<evidence type="ECO:0000256" key="3">
    <source>
        <dbReference type="ARBA" id="ARBA00023163"/>
    </source>
</evidence>
<feature type="DNA-binding region" description="H-T-H motif" evidence="4">
    <location>
        <begin position="44"/>
        <end position="63"/>
    </location>
</feature>
<dbReference type="GO" id="GO:0000976">
    <property type="term" value="F:transcription cis-regulatory region binding"/>
    <property type="evidence" value="ECO:0007669"/>
    <property type="project" value="TreeGrafter"/>
</dbReference>
<dbReference type="PANTHER" id="PTHR30055:SF146">
    <property type="entry name" value="HTH-TYPE TRANSCRIPTIONAL DUAL REGULATOR CECR"/>
    <property type="match status" value="1"/>
</dbReference>